<dbReference type="EMBL" id="JADIND010000072">
    <property type="protein sequence ID" value="MBO8430381.1"/>
    <property type="molecule type" value="Genomic_DNA"/>
</dbReference>
<organism evidence="1 2">
    <name type="scientific">Candidatus Scatousia excrementipullorum</name>
    <dbReference type="NCBI Taxonomy" id="2840936"/>
    <lineage>
        <taxon>Bacteria</taxon>
        <taxon>Candidatus Scatousia</taxon>
    </lineage>
</organism>
<dbReference type="Proteomes" id="UP000823632">
    <property type="component" value="Unassembled WGS sequence"/>
</dbReference>
<reference evidence="1" key="2">
    <citation type="journal article" date="2021" name="PeerJ">
        <title>Extensive microbial diversity within the chicken gut microbiome revealed by metagenomics and culture.</title>
        <authorList>
            <person name="Gilroy R."/>
            <person name="Ravi A."/>
            <person name="Getino M."/>
            <person name="Pursley I."/>
            <person name="Horton D.L."/>
            <person name="Alikhan N.F."/>
            <person name="Baker D."/>
            <person name="Gharbi K."/>
            <person name="Hall N."/>
            <person name="Watson M."/>
            <person name="Adriaenssens E.M."/>
            <person name="Foster-Nyarko E."/>
            <person name="Jarju S."/>
            <person name="Secka A."/>
            <person name="Antonio M."/>
            <person name="Oren A."/>
            <person name="Chaudhuri R.R."/>
            <person name="La Ragione R."/>
            <person name="Hildebrand F."/>
            <person name="Pallen M.J."/>
        </authorList>
    </citation>
    <scope>NUCLEOTIDE SEQUENCE</scope>
    <source>
        <strain evidence="1">10192</strain>
    </source>
</reference>
<gene>
    <name evidence="1" type="ORF">IAC76_03250</name>
</gene>
<feature type="non-terminal residue" evidence="1">
    <location>
        <position position="512"/>
    </location>
</feature>
<comment type="caution">
    <text evidence="1">The sequence shown here is derived from an EMBL/GenBank/DDBJ whole genome shotgun (WGS) entry which is preliminary data.</text>
</comment>
<proteinExistence type="predicted"/>
<reference evidence="1" key="1">
    <citation type="submission" date="2020-10" db="EMBL/GenBank/DDBJ databases">
        <authorList>
            <person name="Gilroy R."/>
        </authorList>
    </citation>
    <scope>NUCLEOTIDE SEQUENCE</scope>
    <source>
        <strain evidence="1">10192</strain>
    </source>
</reference>
<evidence type="ECO:0000313" key="2">
    <source>
        <dbReference type="Proteomes" id="UP000823632"/>
    </source>
</evidence>
<name>A0A9D9DPY1_9BACT</name>
<dbReference type="AlphaFoldDB" id="A0A9D9DPY1"/>
<evidence type="ECO:0000313" key="1">
    <source>
        <dbReference type="EMBL" id="MBO8430381.1"/>
    </source>
</evidence>
<accession>A0A9D9DPY1</accession>
<protein>
    <submittedName>
        <fullName evidence="1">Uncharacterized protein</fullName>
    </submittedName>
</protein>
<sequence length="512" mass="58330">MDFSLHNNDNSKLNKIDIKIKDSWENLSKQHDNKLFNSVWQAVDNGDGIVQQNELDLMNKLLNIADNTIEQTKGNGIIDNNELQKLTEKIKDGSIKKELDNRLFGTVNADIIDEAENFSYIDKEQDVNTASMTPAQQRLYNRKIKGNNSFVVNVDYSNMDVEAGGEYYIEKYNRVKNKDGTYTETPVAHRKMTSGENRKTASWSEGLDRQISKITFAPTESETERAEQMKTIIDEVRTIGKEVGFEVEEIHMNSGWWLEDYGIRRADGKMVIPTESTAEFVESDKLNRKYSILDRKNISKSTQGNAAMYQQAFEKNVQDKDKVYSKSYLEGGNVLNTCLADGTPAAIIGDETIWYTLRAMQIDESEEENIELAKKQIAEDLGIAQENITFIPQYDFHIDMLYRPLHNGEIAVPDYAEGIKILKETNIKNMDDKTKQELITRLETLNEKSAGIREDAEQKLMEKGYKIVKIPSFDADNSLPINYMNGIGGTSPKGETFYITNKSDYPELNSKI</sequence>